<evidence type="ECO:0000313" key="1">
    <source>
        <dbReference type="EMBL" id="KJD33088.1"/>
    </source>
</evidence>
<dbReference type="Proteomes" id="UP000032361">
    <property type="component" value="Unassembled WGS sequence"/>
</dbReference>
<proteinExistence type="predicted"/>
<comment type="caution">
    <text evidence="1">The sequence shown here is derived from an EMBL/GenBank/DDBJ whole genome shotgun (WGS) entry which is preliminary data.</text>
</comment>
<name>A0A0D7W301_9FLAO</name>
<reference evidence="1 2" key="1">
    <citation type="journal article" date="2015" name="Antonie Van Leeuwenhoek">
        <title>Tamlana nanhaiensis sp. nov., isolated from surface seawater collected from the South China Sea.</title>
        <authorList>
            <person name="Liu X."/>
            <person name="Lai Q."/>
            <person name="Du Y."/>
            <person name="Li G."/>
            <person name="Sun F."/>
            <person name="Shao Z."/>
        </authorList>
    </citation>
    <scope>NUCLEOTIDE SEQUENCE [LARGE SCALE GENOMIC DNA]</scope>
    <source>
        <strain evidence="1 2">FHC16</strain>
    </source>
</reference>
<organism evidence="1 2">
    <name type="scientific">Neotamlana nanhaiensis</name>
    <dbReference type="NCBI Taxonomy" id="1382798"/>
    <lineage>
        <taxon>Bacteria</taxon>
        <taxon>Pseudomonadati</taxon>
        <taxon>Bacteroidota</taxon>
        <taxon>Flavobacteriia</taxon>
        <taxon>Flavobacteriales</taxon>
        <taxon>Flavobacteriaceae</taxon>
        <taxon>Neotamlana</taxon>
    </lineage>
</organism>
<dbReference type="STRING" id="1382798.PK35_08990"/>
<dbReference type="AlphaFoldDB" id="A0A0D7W301"/>
<protein>
    <recommendedName>
        <fullName evidence="3">Lipoprotein</fullName>
    </recommendedName>
</protein>
<dbReference type="PATRIC" id="fig|1382798.3.peg.3146"/>
<dbReference type="EMBL" id="JTDV01000005">
    <property type="protein sequence ID" value="KJD33088.1"/>
    <property type="molecule type" value="Genomic_DNA"/>
</dbReference>
<sequence length="170" mass="19161">MKTKCNFLTLTAAFGISLLFFSCGTKTSDQKDNNKAPSQSISYEYANELEEEFKTTRAEILNKNLGFEDSREFLFSLDSLKRYIAYFEREAQKKGYNNLGLRVYLGAYPESKKFPDPGRATVFFVPTGNKIRSQGSVAPTVFPMVLASENISDIPSYNYGQAGRPPEELE</sequence>
<dbReference type="RefSeq" id="WP_044626364.1">
    <property type="nucleotide sequence ID" value="NZ_JTDV01000005.1"/>
</dbReference>
<gene>
    <name evidence="1" type="ORF">PK35_08990</name>
</gene>
<dbReference type="OrthoDB" id="1440507at2"/>
<dbReference type="PROSITE" id="PS51257">
    <property type="entry name" value="PROKAR_LIPOPROTEIN"/>
    <property type="match status" value="1"/>
</dbReference>
<evidence type="ECO:0008006" key="3">
    <source>
        <dbReference type="Google" id="ProtNLM"/>
    </source>
</evidence>
<keyword evidence="2" id="KW-1185">Reference proteome</keyword>
<evidence type="ECO:0000313" key="2">
    <source>
        <dbReference type="Proteomes" id="UP000032361"/>
    </source>
</evidence>
<accession>A0A0D7W301</accession>